<accession>A0A0F3IVM0</accession>
<organism evidence="2 3">
    <name type="scientific">Elstera litoralis</name>
    <dbReference type="NCBI Taxonomy" id="552518"/>
    <lineage>
        <taxon>Bacteria</taxon>
        <taxon>Pseudomonadati</taxon>
        <taxon>Pseudomonadota</taxon>
        <taxon>Alphaproteobacteria</taxon>
        <taxon>Rhodospirillales</taxon>
        <taxon>Rhodospirillaceae</taxon>
        <taxon>Elstera</taxon>
    </lineage>
</organism>
<dbReference type="RefSeq" id="WP_045775746.1">
    <property type="nucleotide sequence ID" value="NZ_LAJY01000243.1"/>
</dbReference>
<dbReference type="AlphaFoldDB" id="A0A0F3IVM0"/>
<protein>
    <submittedName>
        <fullName evidence="2">Uncharacterized protein</fullName>
    </submittedName>
</protein>
<evidence type="ECO:0000256" key="1">
    <source>
        <dbReference type="SAM" id="Phobius"/>
    </source>
</evidence>
<evidence type="ECO:0000313" key="2">
    <source>
        <dbReference type="EMBL" id="KJV09639.1"/>
    </source>
</evidence>
<feature type="transmembrane region" description="Helical" evidence="1">
    <location>
        <begin position="18"/>
        <end position="40"/>
    </location>
</feature>
<reference evidence="2 3" key="1">
    <citation type="submission" date="2015-03" db="EMBL/GenBank/DDBJ databases">
        <title>Draft genome sequence of Elstera litoralis.</title>
        <authorList>
            <person name="Rahalkar M.C."/>
            <person name="Dhakephalkar P.K."/>
            <person name="Pore S.D."/>
            <person name="Arora P."/>
            <person name="Kapse N.G."/>
            <person name="Pandit P.S."/>
        </authorList>
    </citation>
    <scope>NUCLEOTIDE SEQUENCE [LARGE SCALE GENOMIC DNA]</scope>
    <source>
        <strain evidence="2 3">Dia-1</strain>
    </source>
</reference>
<feature type="transmembrane region" description="Helical" evidence="1">
    <location>
        <begin position="46"/>
        <end position="65"/>
    </location>
</feature>
<keyword evidence="3" id="KW-1185">Reference proteome</keyword>
<gene>
    <name evidence="2" type="ORF">VZ95_10185</name>
</gene>
<proteinExistence type="predicted"/>
<keyword evidence="1" id="KW-0472">Membrane</keyword>
<dbReference type="EMBL" id="LAJY01000243">
    <property type="protein sequence ID" value="KJV09639.1"/>
    <property type="molecule type" value="Genomic_DNA"/>
</dbReference>
<name>A0A0F3IVM0_9PROT</name>
<sequence length="83" mass="9161">MNPTGAIISFSFENTKKCLFHGLAVLFLNGVTILLLLGHAENHTLALMPSVLTIPLLTRLCWLFGQEIRRLASLNTQSHDSSL</sequence>
<evidence type="ECO:0000313" key="3">
    <source>
        <dbReference type="Proteomes" id="UP000033774"/>
    </source>
</evidence>
<keyword evidence="1" id="KW-1133">Transmembrane helix</keyword>
<dbReference type="Proteomes" id="UP000033774">
    <property type="component" value="Unassembled WGS sequence"/>
</dbReference>
<comment type="caution">
    <text evidence="2">The sequence shown here is derived from an EMBL/GenBank/DDBJ whole genome shotgun (WGS) entry which is preliminary data.</text>
</comment>
<keyword evidence="1" id="KW-0812">Transmembrane</keyword>